<evidence type="ECO:0000256" key="3">
    <source>
        <dbReference type="ARBA" id="ARBA00022729"/>
    </source>
</evidence>
<keyword evidence="5" id="KW-0998">Cell outer membrane</keyword>
<gene>
    <name evidence="7" type="ORF">DJ018_10790</name>
</gene>
<dbReference type="Pfam" id="PF06629">
    <property type="entry name" value="MipA"/>
    <property type="match status" value="1"/>
</dbReference>
<evidence type="ECO:0000256" key="1">
    <source>
        <dbReference type="ARBA" id="ARBA00004442"/>
    </source>
</evidence>
<organism evidence="7 8">
    <name type="scientific">Phenylobacterium deserti</name>
    <dbReference type="NCBI Taxonomy" id="1914756"/>
    <lineage>
        <taxon>Bacteria</taxon>
        <taxon>Pseudomonadati</taxon>
        <taxon>Pseudomonadota</taxon>
        <taxon>Alphaproteobacteria</taxon>
        <taxon>Caulobacterales</taxon>
        <taxon>Caulobacteraceae</taxon>
        <taxon>Phenylobacterium</taxon>
    </lineage>
</organism>
<dbReference type="InterPro" id="IPR010583">
    <property type="entry name" value="MipA"/>
</dbReference>
<evidence type="ECO:0000256" key="2">
    <source>
        <dbReference type="ARBA" id="ARBA00005722"/>
    </source>
</evidence>
<dbReference type="PANTHER" id="PTHR38776">
    <property type="entry name" value="MLTA-INTERACTING PROTEIN-RELATED"/>
    <property type="match status" value="1"/>
</dbReference>
<sequence>MRRPASRRNPGAKPHGAPPTATIEIEVPAWDSDGDRSRPNIRAFLLIAAAGGLSLPAAEASAQTSPADGAPQGVVAVGVGMAPDFDGADSVRAIPFAFGTVDLGGADFHLRGLQARADLASDSRLSFGPVVSGRLSRTDADGPVGQLSELDTAIEAGAFVGYQFGGDSAGQGSVLTELTLLHDVSGVHDGLLMTASASYAAVRRPDYVLSFDVQATWADADYATTYFGVSDVESVRSGLPAYSAGHGMRDLGLGVTAGYWFTPSLGVIGRAGAVYLVGDAADSPIVDAGSRWQPTAGVALAYRF</sequence>
<comment type="similarity">
    <text evidence="2">Belongs to the MipA/OmpV family.</text>
</comment>
<dbReference type="GO" id="GO:0009279">
    <property type="term" value="C:cell outer membrane"/>
    <property type="evidence" value="ECO:0007669"/>
    <property type="project" value="UniProtKB-SubCell"/>
</dbReference>
<dbReference type="AlphaFoldDB" id="A0A328ADV2"/>
<feature type="region of interest" description="Disordered" evidence="6">
    <location>
        <begin position="1"/>
        <end position="20"/>
    </location>
</feature>
<comment type="subcellular location">
    <subcellularLocation>
        <location evidence="1">Cell outer membrane</location>
    </subcellularLocation>
</comment>
<keyword evidence="4" id="KW-0472">Membrane</keyword>
<proteinExistence type="inferred from homology"/>
<evidence type="ECO:0000256" key="5">
    <source>
        <dbReference type="ARBA" id="ARBA00023237"/>
    </source>
</evidence>
<keyword evidence="3" id="KW-0732">Signal</keyword>
<dbReference type="PANTHER" id="PTHR38776:SF1">
    <property type="entry name" value="MLTA-INTERACTING PROTEIN-RELATED"/>
    <property type="match status" value="1"/>
</dbReference>
<evidence type="ECO:0000256" key="4">
    <source>
        <dbReference type="ARBA" id="ARBA00023136"/>
    </source>
</evidence>
<evidence type="ECO:0000313" key="8">
    <source>
        <dbReference type="Proteomes" id="UP000249725"/>
    </source>
</evidence>
<dbReference type="RefSeq" id="WP_111514962.1">
    <property type="nucleotide sequence ID" value="NZ_QFYR01000002.1"/>
</dbReference>
<dbReference type="OrthoDB" id="5462484at2"/>
<keyword evidence="8" id="KW-1185">Reference proteome</keyword>
<accession>A0A328ADV2</accession>
<name>A0A328ADV2_9CAUL</name>
<evidence type="ECO:0000256" key="6">
    <source>
        <dbReference type="SAM" id="MobiDB-lite"/>
    </source>
</evidence>
<comment type="caution">
    <text evidence="7">The sequence shown here is derived from an EMBL/GenBank/DDBJ whole genome shotgun (WGS) entry which is preliminary data.</text>
</comment>
<dbReference type="Proteomes" id="UP000249725">
    <property type="component" value="Unassembled WGS sequence"/>
</dbReference>
<dbReference type="EMBL" id="QFYR01000002">
    <property type="protein sequence ID" value="RAK52677.1"/>
    <property type="molecule type" value="Genomic_DNA"/>
</dbReference>
<reference evidence="8" key="1">
    <citation type="submission" date="2018-05" db="EMBL/GenBank/DDBJ databases">
        <authorList>
            <person name="Li X."/>
        </authorList>
    </citation>
    <scope>NUCLEOTIDE SEQUENCE [LARGE SCALE GENOMIC DNA]</scope>
    <source>
        <strain evidence="8">YIM 73061</strain>
    </source>
</reference>
<protein>
    <submittedName>
        <fullName evidence="7">MipA/OmpV family protein</fullName>
    </submittedName>
</protein>
<evidence type="ECO:0000313" key="7">
    <source>
        <dbReference type="EMBL" id="RAK52677.1"/>
    </source>
</evidence>